<sequence>RDILKHEAILFSKLYFPWQVLCEGKDGVLSGTSFSQSGNDFTALSVSGGGVIYLRSDDGNLDGVYEIVSVDSAGELTISVLREDSQASAVAPGDNSNISYRVSTFGPQANTVFFELTRYFGIQPGNPNSEYGVEDVVDTEVLRQAAVYAVIAGIYATLGSRSEDEHGFWQKSLHYQKLFEKARERCRISIDADGDGNGEINRVGGSIRIFRD</sequence>
<name>A0A0F9EZ51_9ZZZZ</name>
<protein>
    <submittedName>
        <fullName evidence="1">Uncharacterized protein</fullName>
    </submittedName>
</protein>
<accession>A0A0F9EZ51</accession>
<proteinExistence type="predicted"/>
<feature type="non-terminal residue" evidence="1">
    <location>
        <position position="1"/>
    </location>
</feature>
<dbReference type="AlphaFoldDB" id="A0A0F9EZ51"/>
<reference evidence="1" key="1">
    <citation type="journal article" date="2015" name="Nature">
        <title>Complex archaea that bridge the gap between prokaryotes and eukaryotes.</title>
        <authorList>
            <person name="Spang A."/>
            <person name="Saw J.H."/>
            <person name="Jorgensen S.L."/>
            <person name="Zaremba-Niedzwiedzka K."/>
            <person name="Martijn J."/>
            <person name="Lind A.E."/>
            <person name="van Eijk R."/>
            <person name="Schleper C."/>
            <person name="Guy L."/>
            <person name="Ettema T.J."/>
        </authorList>
    </citation>
    <scope>NUCLEOTIDE SEQUENCE</scope>
</reference>
<organism evidence="1">
    <name type="scientific">marine sediment metagenome</name>
    <dbReference type="NCBI Taxonomy" id="412755"/>
    <lineage>
        <taxon>unclassified sequences</taxon>
        <taxon>metagenomes</taxon>
        <taxon>ecological metagenomes</taxon>
    </lineage>
</organism>
<evidence type="ECO:0000313" key="1">
    <source>
        <dbReference type="EMBL" id="KKL50265.1"/>
    </source>
</evidence>
<comment type="caution">
    <text evidence="1">The sequence shown here is derived from an EMBL/GenBank/DDBJ whole genome shotgun (WGS) entry which is preliminary data.</text>
</comment>
<dbReference type="EMBL" id="LAZR01032666">
    <property type="protein sequence ID" value="KKL50265.1"/>
    <property type="molecule type" value="Genomic_DNA"/>
</dbReference>
<gene>
    <name evidence="1" type="ORF">LCGC14_2307200</name>
</gene>